<name>A0ABC8R8C3_9AQUA</name>
<protein>
    <submittedName>
        <fullName evidence="2">Uncharacterized protein</fullName>
    </submittedName>
</protein>
<gene>
    <name evidence="2" type="ORF">ILEXP_LOCUS6560</name>
</gene>
<evidence type="ECO:0000313" key="3">
    <source>
        <dbReference type="Proteomes" id="UP001642360"/>
    </source>
</evidence>
<organism evidence="2 3">
    <name type="scientific">Ilex paraguariensis</name>
    <name type="common">yerba mate</name>
    <dbReference type="NCBI Taxonomy" id="185542"/>
    <lineage>
        <taxon>Eukaryota</taxon>
        <taxon>Viridiplantae</taxon>
        <taxon>Streptophyta</taxon>
        <taxon>Embryophyta</taxon>
        <taxon>Tracheophyta</taxon>
        <taxon>Spermatophyta</taxon>
        <taxon>Magnoliopsida</taxon>
        <taxon>eudicotyledons</taxon>
        <taxon>Gunneridae</taxon>
        <taxon>Pentapetalae</taxon>
        <taxon>asterids</taxon>
        <taxon>campanulids</taxon>
        <taxon>Aquifoliales</taxon>
        <taxon>Aquifoliaceae</taxon>
        <taxon>Ilex</taxon>
    </lineage>
</organism>
<dbReference type="AlphaFoldDB" id="A0ABC8R8C3"/>
<dbReference type="EMBL" id="CAUOFW020000944">
    <property type="protein sequence ID" value="CAK9139194.1"/>
    <property type="molecule type" value="Genomic_DNA"/>
</dbReference>
<accession>A0ABC8R8C3</accession>
<feature type="region of interest" description="Disordered" evidence="1">
    <location>
        <begin position="68"/>
        <end position="89"/>
    </location>
</feature>
<comment type="caution">
    <text evidence="2">The sequence shown here is derived from an EMBL/GenBank/DDBJ whole genome shotgun (WGS) entry which is preliminary data.</text>
</comment>
<proteinExistence type="predicted"/>
<dbReference type="PANTHER" id="PTHR34462">
    <property type="entry name" value="OS05G0587400 PROTEIN"/>
    <property type="match status" value="1"/>
</dbReference>
<reference evidence="2 3" key="1">
    <citation type="submission" date="2024-02" db="EMBL/GenBank/DDBJ databases">
        <authorList>
            <person name="Vignale AGUSTIN F."/>
            <person name="Sosa J E."/>
            <person name="Modenutti C."/>
        </authorList>
    </citation>
    <scope>NUCLEOTIDE SEQUENCE [LARGE SCALE GENOMIC DNA]</scope>
</reference>
<sequence length="123" mass="13539">MFGLFGCSRFFLSPVQKKRRSNVVPRTQGNKSFQGDSPNWVLIAGGALLSTFSVSLGYKLKQLLDTKQPDHTSNDLKGLGVENMSADRSQGTTVRIQMCTVLPKMRVAASIAFQVVEEKMGKK</sequence>
<dbReference type="Proteomes" id="UP001642360">
    <property type="component" value="Unassembled WGS sequence"/>
</dbReference>
<evidence type="ECO:0000256" key="1">
    <source>
        <dbReference type="SAM" id="MobiDB-lite"/>
    </source>
</evidence>
<keyword evidence="3" id="KW-1185">Reference proteome</keyword>
<dbReference type="PANTHER" id="PTHR34462:SF1">
    <property type="entry name" value="OS05G0587400 PROTEIN"/>
    <property type="match status" value="1"/>
</dbReference>
<evidence type="ECO:0000313" key="2">
    <source>
        <dbReference type="EMBL" id="CAK9139194.1"/>
    </source>
</evidence>